<keyword evidence="4 14" id="KW-1134">Transmembrane beta strand</keyword>
<evidence type="ECO:0000313" key="17">
    <source>
        <dbReference type="EMBL" id="MDP8568002.1"/>
    </source>
</evidence>
<evidence type="ECO:0000256" key="2">
    <source>
        <dbReference type="ARBA" id="ARBA00009810"/>
    </source>
</evidence>
<evidence type="ECO:0000256" key="8">
    <source>
        <dbReference type="ARBA" id="ARBA00023004"/>
    </source>
</evidence>
<keyword evidence="12 17" id="KW-0675">Receptor</keyword>
<dbReference type="Pfam" id="PF07715">
    <property type="entry name" value="Plug"/>
    <property type="match status" value="1"/>
</dbReference>
<dbReference type="PANTHER" id="PTHR32552">
    <property type="entry name" value="FERRICHROME IRON RECEPTOR-RELATED"/>
    <property type="match status" value="1"/>
</dbReference>
<dbReference type="NCBIfam" id="TIGR01783">
    <property type="entry name" value="TonB-siderophor"/>
    <property type="match status" value="1"/>
</dbReference>
<name>A0ABT9JTS4_9PROT</name>
<dbReference type="Proteomes" id="UP001225906">
    <property type="component" value="Unassembled WGS sequence"/>
</dbReference>
<keyword evidence="11 14" id="KW-0472">Membrane</keyword>
<protein>
    <submittedName>
        <fullName evidence="17">TonB-dependent receptor</fullName>
    </submittedName>
</protein>
<evidence type="ECO:0000256" key="3">
    <source>
        <dbReference type="ARBA" id="ARBA00022448"/>
    </source>
</evidence>
<evidence type="ECO:0000256" key="11">
    <source>
        <dbReference type="ARBA" id="ARBA00023136"/>
    </source>
</evidence>
<dbReference type="Gene3D" id="2.40.170.20">
    <property type="entry name" value="TonB-dependent receptor, beta-barrel domain"/>
    <property type="match status" value="1"/>
</dbReference>
<evidence type="ECO:0000256" key="15">
    <source>
        <dbReference type="RuleBase" id="RU003357"/>
    </source>
</evidence>
<keyword evidence="6 14" id="KW-0812">Transmembrane</keyword>
<proteinExistence type="inferred from homology"/>
<dbReference type="Pfam" id="PF07660">
    <property type="entry name" value="STN"/>
    <property type="match status" value="1"/>
</dbReference>
<dbReference type="Pfam" id="PF00593">
    <property type="entry name" value="TonB_dep_Rec_b-barrel"/>
    <property type="match status" value="1"/>
</dbReference>
<sequence length="806" mass="88701">MQKKQGQHLRQVVHTALLLMATSQTIILPFSDVQAAEQTVTSTYRIKAGPLAQSLNEFAAVAGVSVSQPPALADGVTSPAINGTYTTRQALDALLNGTGLEAVETAQGVFKLQKKAITVGADSKEAQNLPEVNVSAKVDTETAWSPVQGYLARQSATGTKTDSSILETPVSVQVVTREVMDDQISLNMKDVYENVSGVQQAGNTLNAQTEVLPIIRGFESPNLMRNGLRATNAGAVDLVNVERVEVLKGPASIMYGALEPGGIVNYVTKRPQADASHKVEQQFGSYDFRRTTADSTGALNNDGTLLYRVNVAHTDSNSFRDAMDLERLVVAPSLLWKPSEQTELLVDFSYLKEKQPYDTGIPLFTNGKSRVSRSTTFLESDLDGRSNEDYYAGYRFSHIFNSMWSIRNQLQYHRANNKNESLRSRGIQGNNLQMRYQNEDRVDDEVQFVLDGTAKFKTGAIDHVFVLGTELIEQETDWHRFRANAPNVAISNDPVVNYVPPANQTLSDEYAKTKWASLYFQDQLSLLEDGRLKLLLGGRFDDVVTSGRDGSVATQKVKDQAFTSRAGALFMLTEDHSIYLSASQSFRPQTPTTIDAAGNPLDPTTGRQYEVGLKSAFLNQRLLTTVAVYDIEKKNVAVFNQALFNATGQNAYFPGIKQRSRGVELDTSGQLTDQLKLIASYAYTDTEVLENKGDPNQVGNPLGGVSPHVSRIWLSYDFFTGGRFSGLGMGIGARYVGESTAQYDTNIKLDAYTVADFSLWYRWQNVRASLNIKNLFNEDYIARASDANIAHPGIPRSVFASASMQF</sequence>
<keyword evidence="8" id="KW-0408">Iron</keyword>
<dbReference type="RefSeq" id="WP_306389725.1">
    <property type="nucleotide sequence ID" value="NZ_JAVCAP010000019.1"/>
</dbReference>
<evidence type="ECO:0000256" key="13">
    <source>
        <dbReference type="ARBA" id="ARBA00023237"/>
    </source>
</evidence>
<evidence type="ECO:0000313" key="18">
    <source>
        <dbReference type="Proteomes" id="UP001225906"/>
    </source>
</evidence>
<keyword evidence="10 15" id="KW-0798">TonB box</keyword>
<dbReference type="InterPro" id="IPR000531">
    <property type="entry name" value="Beta-barrel_TonB"/>
</dbReference>
<dbReference type="SMART" id="SM00965">
    <property type="entry name" value="STN"/>
    <property type="match status" value="1"/>
</dbReference>
<evidence type="ECO:0000256" key="1">
    <source>
        <dbReference type="ARBA" id="ARBA00004571"/>
    </source>
</evidence>
<keyword evidence="13 14" id="KW-0998">Cell outer membrane</keyword>
<comment type="similarity">
    <text evidence="2 14 15">Belongs to the TonB-dependent receptor family.</text>
</comment>
<evidence type="ECO:0000256" key="4">
    <source>
        <dbReference type="ARBA" id="ARBA00022452"/>
    </source>
</evidence>
<feature type="domain" description="Secretin/TonB short N-terminal" evidence="16">
    <location>
        <begin position="64"/>
        <end position="115"/>
    </location>
</feature>
<dbReference type="PROSITE" id="PS52016">
    <property type="entry name" value="TONB_DEPENDENT_REC_3"/>
    <property type="match status" value="1"/>
</dbReference>
<dbReference type="PANTHER" id="PTHR32552:SF68">
    <property type="entry name" value="FERRICHROME OUTER MEMBRANE TRANSPORTER_PHAGE RECEPTOR"/>
    <property type="match status" value="1"/>
</dbReference>
<evidence type="ECO:0000256" key="7">
    <source>
        <dbReference type="ARBA" id="ARBA00022729"/>
    </source>
</evidence>
<evidence type="ECO:0000256" key="6">
    <source>
        <dbReference type="ARBA" id="ARBA00022692"/>
    </source>
</evidence>
<dbReference type="InterPro" id="IPR010105">
    <property type="entry name" value="TonB_sidphr_rcpt"/>
</dbReference>
<dbReference type="InterPro" id="IPR039426">
    <property type="entry name" value="TonB-dep_rcpt-like"/>
</dbReference>
<accession>A0ABT9JTS4</accession>
<keyword evidence="18" id="KW-1185">Reference proteome</keyword>
<dbReference type="InterPro" id="IPR011662">
    <property type="entry name" value="Secretin/TonB_short_N"/>
</dbReference>
<dbReference type="InterPro" id="IPR037066">
    <property type="entry name" value="Plug_dom_sf"/>
</dbReference>
<dbReference type="EMBL" id="JAVCAP010000019">
    <property type="protein sequence ID" value="MDP8568002.1"/>
    <property type="molecule type" value="Genomic_DNA"/>
</dbReference>
<keyword evidence="5" id="KW-0410">Iron transport</keyword>
<evidence type="ECO:0000259" key="16">
    <source>
        <dbReference type="SMART" id="SM00965"/>
    </source>
</evidence>
<reference evidence="18" key="1">
    <citation type="journal article" date="2019" name="Int. J. Syst. Evol. Microbiol.">
        <title>The Global Catalogue of Microorganisms (GCM) 10K type strain sequencing project: providing services to taxonomists for standard genome sequencing and annotation.</title>
        <authorList>
            <consortium name="The Broad Institute Genomics Platform"/>
            <consortium name="The Broad Institute Genome Sequencing Center for Infectious Disease"/>
            <person name="Wu L."/>
            <person name="Ma J."/>
        </authorList>
    </citation>
    <scope>NUCLEOTIDE SEQUENCE [LARGE SCALE GENOMIC DNA]</scope>
    <source>
        <strain evidence="18">VKM B-3159</strain>
    </source>
</reference>
<dbReference type="InterPro" id="IPR036942">
    <property type="entry name" value="Beta-barrel_TonB_sf"/>
</dbReference>
<comment type="caution">
    <text evidence="17">The sequence shown here is derived from an EMBL/GenBank/DDBJ whole genome shotgun (WGS) entry which is preliminary data.</text>
</comment>
<gene>
    <name evidence="17" type="ORF">Q9291_09095</name>
</gene>
<evidence type="ECO:0000256" key="9">
    <source>
        <dbReference type="ARBA" id="ARBA00023065"/>
    </source>
</evidence>
<keyword evidence="9" id="KW-0406">Ion transport</keyword>
<evidence type="ECO:0000256" key="10">
    <source>
        <dbReference type="ARBA" id="ARBA00023077"/>
    </source>
</evidence>
<dbReference type="Gene3D" id="3.55.50.30">
    <property type="match status" value="1"/>
</dbReference>
<organism evidence="17 18">
    <name type="scientific">Methylophilus aquaticus</name>
    <dbReference type="NCBI Taxonomy" id="1971610"/>
    <lineage>
        <taxon>Bacteria</taxon>
        <taxon>Pseudomonadati</taxon>
        <taxon>Pseudomonadota</taxon>
        <taxon>Betaproteobacteria</taxon>
        <taxon>Nitrosomonadales</taxon>
        <taxon>Methylophilaceae</taxon>
        <taxon>Methylophilus</taxon>
    </lineage>
</organism>
<comment type="subcellular location">
    <subcellularLocation>
        <location evidence="1 14">Cell outer membrane</location>
        <topology evidence="1 14">Multi-pass membrane protein</topology>
    </subcellularLocation>
</comment>
<dbReference type="Gene3D" id="2.170.130.10">
    <property type="entry name" value="TonB-dependent receptor, plug domain"/>
    <property type="match status" value="1"/>
</dbReference>
<evidence type="ECO:0000256" key="5">
    <source>
        <dbReference type="ARBA" id="ARBA00022496"/>
    </source>
</evidence>
<dbReference type="CDD" id="cd01347">
    <property type="entry name" value="ligand_gated_channel"/>
    <property type="match status" value="1"/>
</dbReference>
<keyword evidence="3 14" id="KW-0813">Transport</keyword>
<evidence type="ECO:0000256" key="14">
    <source>
        <dbReference type="PROSITE-ProRule" id="PRU01360"/>
    </source>
</evidence>
<dbReference type="SUPFAM" id="SSF56935">
    <property type="entry name" value="Porins"/>
    <property type="match status" value="1"/>
</dbReference>
<dbReference type="InterPro" id="IPR012910">
    <property type="entry name" value="Plug_dom"/>
</dbReference>
<keyword evidence="7" id="KW-0732">Signal</keyword>
<evidence type="ECO:0000256" key="12">
    <source>
        <dbReference type="ARBA" id="ARBA00023170"/>
    </source>
</evidence>